<reference evidence="13" key="2">
    <citation type="submission" date="2022-01" db="EMBL/GenBank/DDBJ databases">
        <authorList>
            <person name="Hirooka S."/>
            <person name="Miyagishima S.Y."/>
        </authorList>
    </citation>
    <scope>NUCLEOTIDE SEQUENCE</scope>
    <source>
        <strain evidence="13">NBRC 102759</strain>
    </source>
</reference>
<dbReference type="PROSITE" id="PS00153">
    <property type="entry name" value="ATPASE_GAMMA"/>
    <property type="match status" value="1"/>
</dbReference>
<evidence type="ECO:0000256" key="2">
    <source>
        <dbReference type="ARBA" id="ARBA00007681"/>
    </source>
</evidence>
<sequence>MAAMQRSFMNFVSKSRNIVGVNSRPPSWNMNRNRTVDQALLLATENNVCSGVDFQVRFASLKAVRSRMRSVASISKITKAMKMVAAAKLRGVQARQESSKPFTAGLKSFLKSTFGEIEGKETSGNHLVVAVTSDRGLCGGVNSNVVREIRKLLHEDKQNQYAILLCGDKGRDGLQRLYRNLFVVTIKDVFRAPVNFTQTCVVAEEIFKQKFDSVTIFYNHFKNAISQIVTRKVIPGLDIILKHAETFDSYEFESDMDSAQTLTDLYEFQFAVQLFDALLENATSEQAARMSAMDNATRNASEMYQKLTLTYNRQRQSVITGELIEIISGAEAL</sequence>
<accession>A0A9C7PVS5</accession>
<keyword evidence="9" id="KW-0472">Membrane</keyword>
<evidence type="ECO:0000256" key="3">
    <source>
        <dbReference type="ARBA" id="ARBA00020843"/>
    </source>
</evidence>
<dbReference type="PIRSF" id="PIRSF039089">
    <property type="entry name" value="ATP_synthase_gamma"/>
    <property type="match status" value="1"/>
</dbReference>
<keyword evidence="14" id="KW-1185">Reference proteome</keyword>
<dbReference type="Gene3D" id="3.40.1380.10">
    <property type="match status" value="1"/>
</dbReference>
<dbReference type="PANTHER" id="PTHR11693">
    <property type="entry name" value="ATP SYNTHASE GAMMA CHAIN"/>
    <property type="match status" value="1"/>
</dbReference>
<dbReference type="GO" id="GO:0046933">
    <property type="term" value="F:proton-transporting ATP synthase activity, rotational mechanism"/>
    <property type="evidence" value="ECO:0007669"/>
    <property type="project" value="InterPro"/>
</dbReference>
<dbReference type="PRINTS" id="PR00126">
    <property type="entry name" value="ATPASEGAMMA"/>
</dbReference>
<dbReference type="Gene3D" id="1.10.287.80">
    <property type="entry name" value="ATP synthase, gamma subunit, helix hairpin domain"/>
    <property type="match status" value="1"/>
</dbReference>
<dbReference type="NCBIfam" id="TIGR01146">
    <property type="entry name" value="ATPsyn_F1gamma"/>
    <property type="match status" value="1"/>
</dbReference>
<dbReference type="FunFam" id="3.40.1380.10:FF:000003">
    <property type="entry name" value="ATP synthase subunit gamma"/>
    <property type="match status" value="1"/>
</dbReference>
<evidence type="ECO:0000313" key="13">
    <source>
        <dbReference type="EMBL" id="GJQ11089.1"/>
    </source>
</evidence>
<dbReference type="Proteomes" id="UP001061958">
    <property type="component" value="Unassembled WGS sequence"/>
</dbReference>
<evidence type="ECO:0000313" key="14">
    <source>
        <dbReference type="Proteomes" id="UP001061958"/>
    </source>
</evidence>
<keyword evidence="7" id="KW-0406">Ion transport</keyword>
<dbReference type="Pfam" id="PF00231">
    <property type="entry name" value="ATP-synt"/>
    <property type="match status" value="1"/>
</dbReference>
<keyword evidence="5" id="KW-0375">Hydrogen ion transport</keyword>
<evidence type="ECO:0000256" key="7">
    <source>
        <dbReference type="ARBA" id="ARBA00023065"/>
    </source>
</evidence>
<keyword evidence="10" id="KW-0139">CF(1)</keyword>
<dbReference type="InterPro" id="IPR035968">
    <property type="entry name" value="ATP_synth_F1_ATPase_gsu"/>
</dbReference>
<dbReference type="OrthoDB" id="239812at2759"/>
<evidence type="ECO:0000256" key="12">
    <source>
        <dbReference type="ARBA" id="ARBA00031066"/>
    </source>
</evidence>
<organism evidence="13 14">
    <name type="scientific">Galdieria partita</name>
    <dbReference type="NCBI Taxonomy" id="83374"/>
    <lineage>
        <taxon>Eukaryota</taxon>
        <taxon>Rhodophyta</taxon>
        <taxon>Bangiophyceae</taxon>
        <taxon>Galdieriales</taxon>
        <taxon>Galdieriaceae</taxon>
        <taxon>Galdieria</taxon>
    </lineage>
</organism>
<evidence type="ECO:0000256" key="8">
    <source>
        <dbReference type="ARBA" id="ARBA00023128"/>
    </source>
</evidence>
<proteinExistence type="inferred from homology"/>
<dbReference type="EMBL" id="BQMJ01000021">
    <property type="protein sequence ID" value="GJQ11089.1"/>
    <property type="molecule type" value="Genomic_DNA"/>
</dbReference>
<keyword evidence="11" id="KW-0066">ATP synthesis</keyword>
<evidence type="ECO:0000256" key="11">
    <source>
        <dbReference type="ARBA" id="ARBA00023310"/>
    </source>
</evidence>
<evidence type="ECO:0000256" key="5">
    <source>
        <dbReference type="ARBA" id="ARBA00022781"/>
    </source>
</evidence>
<dbReference type="InterPro" id="IPR000131">
    <property type="entry name" value="ATP_synth_F1_gsu"/>
</dbReference>
<evidence type="ECO:0000256" key="9">
    <source>
        <dbReference type="ARBA" id="ARBA00023136"/>
    </source>
</evidence>
<dbReference type="PANTHER" id="PTHR11693:SF22">
    <property type="entry name" value="ATP SYNTHASE SUBUNIT GAMMA, MITOCHONDRIAL"/>
    <property type="match status" value="1"/>
</dbReference>
<name>A0A9C7PVS5_9RHOD</name>
<evidence type="ECO:0000256" key="1">
    <source>
        <dbReference type="ARBA" id="ARBA00004637"/>
    </source>
</evidence>
<keyword evidence="4" id="KW-0813">Transport</keyword>
<keyword evidence="6" id="KW-0999">Mitochondrion inner membrane</keyword>
<comment type="subcellular location">
    <subcellularLocation>
        <location evidence="1">Mitochondrion inner membrane</location>
        <topology evidence="1">Peripheral membrane protein</topology>
    </subcellularLocation>
</comment>
<dbReference type="HAMAP" id="MF_00815">
    <property type="entry name" value="ATP_synth_gamma_bact"/>
    <property type="match status" value="1"/>
</dbReference>
<evidence type="ECO:0000256" key="10">
    <source>
        <dbReference type="ARBA" id="ARBA00023196"/>
    </source>
</evidence>
<dbReference type="FunFam" id="1.10.287.80:FF:000001">
    <property type="entry name" value="ATP synthase gamma chain"/>
    <property type="match status" value="1"/>
</dbReference>
<dbReference type="AlphaFoldDB" id="A0A9C7PVS5"/>
<keyword evidence="8" id="KW-0496">Mitochondrion</keyword>
<comment type="similarity">
    <text evidence="2">Belongs to the ATPase gamma chain family.</text>
</comment>
<comment type="caution">
    <text evidence="13">The sequence shown here is derived from an EMBL/GenBank/DDBJ whole genome shotgun (WGS) entry which is preliminary data.</text>
</comment>
<dbReference type="InterPro" id="IPR023632">
    <property type="entry name" value="ATP_synth_F1_gsu_CS"/>
</dbReference>
<evidence type="ECO:0000256" key="6">
    <source>
        <dbReference type="ARBA" id="ARBA00022792"/>
    </source>
</evidence>
<dbReference type="SUPFAM" id="SSF52943">
    <property type="entry name" value="ATP synthase (F1-ATPase), gamma subunit"/>
    <property type="match status" value="1"/>
</dbReference>
<evidence type="ECO:0000256" key="4">
    <source>
        <dbReference type="ARBA" id="ARBA00022448"/>
    </source>
</evidence>
<reference evidence="13" key="1">
    <citation type="journal article" date="2022" name="Proc. Natl. Acad. Sci. U.S.A.">
        <title>Life cycle and functional genomics of the unicellular red alga Galdieria for elucidating algal and plant evolution and industrial use.</title>
        <authorList>
            <person name="Hirooka S."/>
            <person name="Itabashi T."/>
            <person name="Ichinose T.M."/>
            <person name="Onuma R."/>
            <person name="Fujiwara T."/>
            <person name="Yamashita S."/>
            <person name="Jong L.W."/>
            <person name="Tomita R."/>
            <person name="Iwane A.H."/>
            <person name="Miyagishima S.Y."/>
        </authorList>
    </citation>
    <scope>NUCLEOTIDE SEQUENCE</scope>
    <source>
        <strain evidence="13">NBRC 102759</strain>
    </source>
</reference>
<dbReference type="GO" id="GO:0045259">
    <property type="term" value="C:proton-transporting ATP synthase complex"/>
    <property type="evidence" value="ECO:0007669"/>
    <property type="project" value="UniProtKB-KW"/>
</dbReference>
<dbReference type="GO" id="GO:0005743">
    <property type="term" value="C:mitochondrial inner membrane"/>
    <property type="evidence" value="ECO:0007669"/>
    <property type="project" value="UniProtKB-SubCell"/>
</dbReference>
<dbReference type="CDD" id="cd12151">
    <property type="entry name" value="F1-ATPase_gamma"/>
    <property type="match status" value="1"/>
</dbReference>
<gene>
    <name evidence="13" type="ORF">GpartN1_g2880.t1</name>
</gene>
<protein>
    <recommendedName>
        <fullName evidence="3">ATP synthase subunit gamma, mitochondrial</fullName>
    </recommendedName>
    <alternativeName>
        <fullName evidence="12">F-ATPase gamma subunit</fullName>
    </alternativeName>
</protein>